<sequence length="134" mass="14614">MTIKVKPASYGPVFAKADDDGTLVFASADSEFTATPSLESPAMTLLYSIASCMVLSLQMVAKRKKIAIEPFQFEVIGQKGTELPAHFAHYEIALSRDIHPDLDVAQKLLKDAKSICTISNSMSGTFELSLKEKE</sequence>
<evidence type="ECO:0000313" key="2">
    <source>
        <dbReference type="Proteomes" id="UP000037530"/>
    </source>
</evidence>
<dbReference type="EMBL" id="LHPI01000003">
    <property type="protein sequence ID" value="KOO08452.1"/>
    <property type="molecule type" value="Genomic_DNA"/>
</dbReference>
<organism evidence="1 2">
    <name type="scientific">Vibrio hepatarius</name>
    <dbReference type="NCBI Taxonomy" id="171383"/>
    <lineage>
        <taxon>Bacteria</taxon>
        <taxon>Pseudomonadati</taxon>
        <taxon>Pseudomonadota</taxon>
        <taxon>Gammaproteobacteria</taxon>
        <taxon>Vibrionales</taxon>
        <taxon>Vibrionaceae</taxon>
        <taxon>Vibrio</taxon>
        <taxon>Vibrio oreintalis group</taxon>
    </lineage>
</organism>
<dbReference type="InterPro" id="IPR036102">
    <property type="entry name" value="OsmC/Ohrsf"/>
</dbReference>
<dbReference type="Pfam" id="PF02566">
    <property type="entry name" value="OsmC"/>
    <property type="match status" value="1"/>
</dbReference>
<dbReference type="Gene3D" id="3.30.300.20">
    <property type="match status" value="1"/>
</dbReference>
<dbReference type="PATRIC" id="fig|171383.3.peg.1134"/>
<gene>
    <name evidence="1" type="ORF">AKJ31_05470</name>
</gene>
<dbReference type="Proteomes" id="UP000037530">
    <property type="component" value="Unassembled WGS sequence"/>
</dbReference>
<dbReference type="RefSeq" id="WP_053408102.1">
    <property type="nucleotide sequence ID" value="NZ_LHPI01000003.1"/>
</dbReference>
<accession>A0A0M0I301</accession>
<proteinExistence type="predicted"/>
<dbReference type="AlphaFoldDB" id="A0A0M0I301"/>
<dbReference type="SUPFAM" id="SSF82784">
    <property type="entry name" value="OsmC-like"/>
    <property type="match status" value="1"/>
</dbReference>
<comment type="caution">
    <text evidence="1">The sequence shown here is derived from an EMBL/GenBank/DDBJ whole genome shotgun (WGS) entry which is preliminary data.</text>
</comment>
<protein>
    <recommendedName>
        <fullName evidence="3">Osmotically inducible protein OsmC</fullName>
    </recommendedName>
</protein>
<dbReference type="InterPro" id="IPR015946">
    <property type="entry name" value="KH_dom-like_a/b"/>
</dbReference>
<evidence type="ECO:0000313" key="1">
    <source>
        <dbReference type="EMBL" id="KOO08452.1"/>
    </source>
</evidence>
<dbReference type="STRING" id="171383.AKJ31_05470"/>
<name>A0A0M0I301_9VIBR</name>
<evidence type="ECO:0008006" key="3">
    <source>
        <dbReference type="Google" id="ProtNLM"/>
    </source>
</evidence>
<keyword evidence="2" id="KW-1185">Reference proteome</keyword>
<reference evidence="2" key="1">
    <citation type="submission" date="2015-08" db="EMBL/GenBank/DDBJ databases">
        <title>Vibrio galatheae sp. nov., a novel member of the Vibrionaceae family isolated from the Solomon Islands.</title>
        <authorList>
            <person name="Giubergia S."/>
            <person name="Machado H."/>
            <person name="Mateiu R.V."/>
            <person name="Gram L."/>
        </authorList>
    </citation>
    <scope>NUCLEOTIDE SEQUENCE [LARGE SCALE GENOMIC DNA]</scope>
    <source>
        <strain evidence="2">DSM 19134</strain>
    </source>
</reference>
<dbReference type="OrthoDB" id="7868221at2"/>
<dbReference type="InterPro" id="IPR003718">
    <property type="entry name" value="OsmC/Ohr_fam"/>
</dbReference>